<reference evidence="1" key="1">
    <citation type="journal article" date="2019" name="bioRxiv">
        <title>The Genome of the Zebra Mussel, Dreissena polymorpha: A Resource for Invasive Species Research.</title>
        <authorList>
            <person name="McCartney M.A."/>
            <person name="Auch B."/>
            <person name="Kono T."/>
            <person name="Mallez S."/>
            <person name="Zhang Y."/>
            <person name="Obille A."/>
            <person name="Becker A."/>
            <person name="Abrahante J.E."/>
            <person name="Garbe J."/>
            <person name="Badalamenti J.P."/>
            <person name="Herman A."/>
            <person name="Mangelson H."/>
            <person name="Liachko I."/>
            <person name="Sullivan S."/>
            <person name="Sone E.D."/>
            <person name="Koren S."/>
            <person name="Silverstein K.A.T."/>
            <person name="Beckman K.B."/>
            <person name="Gohl D.M."/>
        </authorList>
    </citation>
    <scope>NUCLEOTIDE SEQUENCE</scope>
    <source>
        <strain evidence="1">Duluth1</strain>
        <tissue evidence="1">Whole animal</tissue>
    </source>
</reference>
<proteinExistence type="predicted"/>
<accession>A0A9D4H297</accession>
<evidence type="ECO:0000313" key="2">
    <source>
        <dbReference type="Proteomes" id="UP000828390"/>
    </source>
</evidence>
<sequence>MRLAEILRVSKCSDDLFKSSVVQPYGGDFAVFVHINLQSKNVGSTIYYRVKLGVLVRAW</sequence>
<name>A0A9D4H297_DREPO</name>
<comment type="caution">
    <text evidence="1">The sequence shown here is derived from an EMBL/GenBank/DDBJ whole genome shotgun (WGS) entry which is preliminary data.</text>
</comment>
<reference evidence="1" key="2">
    <citation type="submission" date="2020-11" db="EMBL/GenBank/DDBJ databases">
        <authorList>
            <person name="McCartney M.A."/>
            <person name="Auch B."/>
            <person name="Kono T."/>
            <person name="Mallez S."/>
            <person name="Becker A."/>
            <person name="Gohl D.M."/>
            <person name="Silverstein K.A.T."/>
            <person name="Koren S."/>
            <person name="Bechman K.B."/>
            <person name="Herman A."/>
            <person name="Abrahante J.E."/>
            <person name="Garbe J."/>
        </authorList>
    </citation>
    <scope>NUCLEOTIDE SEQUENCE</scope>
    <source>
        <strain evidence="1">Duluth1</strain>
        <tissue evidence="1">Whole animal</tissue>
    </source>
</reference>
<keyword evidence="2" id="KW-1185">Reference proteome</keyword>
<dbReference type="Proteomes" id="UP000828390">
    <property type="component" value="Unassembled WGS sequence"/>
</dbReference>
<evidence type="ECO:0000313" key="1">
    <source>
        <dbReference type="EMBL" id="KAH3824057.1"/>
    </source>
</evidence>
<protein>
    <submittedName>
        <fullName evidence="1">Uncharacterized protein</fullName>
    </submittedName>
</protein>
<dbReference type="AlphaFoldDB" id="A0A9D4H297"/>
<dbReference type="EMBL" id="JAIWYP010000005">
    <property type="protein sequence ID" value="KAH3824057.1"/>
    <property type="molecule type" value="Genomic_DNA"/>
</dbReference>
<organism evidence="1 2">
    <name type="scientific">Dreissena polymorpha</name>
    <name type="common">Zebra mussel</name>
    <name type="synonym">Mytilus polymorpha</name>
    <dbReference type="NCBI Taxonomy" id="45954"/>
    <lineage>
        <taxon>Eukaryota</taxon>
        <taxon>Metazoa</taxon>
        <taxon>Spiralia</taxon>
        <taxon>Lophotrochozoa</taxon>
        <taxon>Mollusca</taxon>
        <taxon>Bivalvia</taxon>
        <taxon>Autobranchia</taxon>
        <taxon>Heteroconchia</taxon>
        <taxon>Euheterodonta</taxon>
        <taxon>Imparidentia</taxon>
        <taxon>Neoheterodontei</taxon>
        <taxon>Myida</taxon>
        <taxon>Dreissenoidea</taxon>
        <taxon>Dreissenidae</taxon>
        <taxon>Dreissena</taxon>
    </lineage>
</organism>
<gene>
    <name evidence="1" type="ORF">DPMN_125885</name>
</gene>